<dbReference type="Proteomes" id="UP000801492">
    <property type="component" value="Unassembled WGS sequence"/>
</dbReference>
<dbReference type="GO" id="GO:0006309">
    <property type="term" value="P:apoptotic DNA fragmentation"/>
    <property type="evidence" value="ECO:0007669"/>
    <property type="project" value="TreeGrafter"/>
</dbReference>
<dbReference type="PANTHER" id="PTHR10858">
    <property type="entry name" value="DEOXYRIBONUCLEASE II"/>
    <property type="match status" value="1"/>
</dbReference>
<sequence length="172" mass="19325">MPHIFSQNMPNNLKTQLPDLAKVLDDVTVKTAPWYHLGLLKSKAGLLFFSFAKGPKFAKELYFDWIAPTLNASLLVETWPNGPDRLPSQCGQFNVYNVQTVNMNIANCTFKTTNDHSKWATITKDNLIAKWICIGDINRAKPQRHRGGGSVCFQSVNVKQAYQDIIGDIQPC</sequence>
<dbReference type="OrthoDB" id="10261598at2759"/>
<evidence type="ECO:0000313" key="3">
    <source>
        <dbReference type="EMBL" id="KAF2887317.1"/>
    </source>
</evidence>
<gene>
    <name evidence="3" type="ORF">ILUMI_18857</name>
</gene>
<accession>A0A8K0CNE6</accession>
<keyword evidence="2" id="KW-0378">Hydrolase</keyword>
<dbReference type="PANTHER" id="PTHR10858:SF23">
    <property type="entry name" value="DEOXYRIBONUCLEASE II"/>
    <property type="match status" value="1"/>
</dbReference>
<evidence type="ECO:0000256" key="2">
    <source>
        <dbReference type="ARBA" id="ARBA00022801"/>
    </source>
</evidence>
<comment type="caution">
    <text evidence="3">The sequence shown here is derived from an EMBL/GenBank/DDBJ whole genome shotgun (WGS) entry which is preliminary data.</text>
</comment>
<evidence type="ECO:0000313" key="4">
    <source>
        <dbReference type="Proteomes" id="UP000801492"/>
    </source>
</evidence>
<keyword evidence="4" id="KW-1185">Reference proteome</keyword>
<organism evidence="3 4">
    <name type="scientific">Ignelater luminosus</name>
    <name type="common">Cucubano</name>
    <name type="synonym">Pyrophorus luminosus</name>
    <dbReference type="NCBI Taxonomy" id="2038154"/>
    <lineage>
        <taxon>Eukaryota</taxon>
        <taxon>Metazoa</taxon>
        <taxon>Ecdysozoa</taxon>
        <taxon>Arthropoda</taxon>
        <taxon>Hexapoda</taxon>
        <taxon>Insecta</taxon>
        <taxon>Pterygota</taxon>
        <taxon>Neoptera</taxon>
        <taxon>Endopterygota</taxon>
        <taxon>Coleoptera</taxon>
        <taxon>Polyphaga</taxon>
        <taxon>Elateriformia</taxon>
        <taxon>Elateroidea</taxon>
        <taxon>Elateridae</taxon>
        <taxon>Agrypninae</taxon>
        <taxon>Pyrophorini</taxon>
        <taxon>Ignelater</taxon>
    </lineage>
</organism>
<dbReference type="InterPro" id="IPR004947">
    <property type="entry name" value="DNase_II"/>
</dbReference>
<protein>
    <submittedName>
        <fullName evidence="3">Uncharacterized protein</fullName>
    </submittedName>
</protein>
<comment type="similarity">
    <text evidence="1">Belongs to the DNase II family.</text>
</comment>
<reference evidence="3" key="1">
    <citation type="submission" date="2019-08" db="EMBL/GenBank/DDBJ databases">
        <title>The genome of the North American firefly Photinus pyralis.</title>
        <authorList>
            <consortium name="Photinus pyralis genome working group"/>
            <person name="Fallon T.R."/>
            <person name="Sander Lower S.E."/>
            <person name="Weng J.-K."/>
        </authorList>
    </citation>
    <scope>NUCLEOTIDE SEQUENCE</scope>
    <source>
        <strain evidence="3">TRF0915ILg1</strain>
        <tissue evidence="3">Whole body</tissue>
    </source>
</reference>
<evidence type="ECO:0000256" key="1">
    <source>
        <dbReference type="ARBA" id="ARBA00007527"/>
    </source>
</evidence>
<dbReference type="EMBL" id="VTPC01084105">
    <property type="protein sequence ID" value="KAF2887317.1"/>
    <property type="molecule type" value="Genomic_DNA"/>
</dbReference>
<proteinExistence type="inferred from homology"/>
<dbReference type="Pfam" id="PF03265">
    <property type="entry name" value="DNase_II"/>
    <property type="match status" value="1"/>
</dbReference>
<name>A0A8K0CNE6_IGNLU</name>
<dbReference type="AlphaFoldDB" id="A0A8K0CNE6"/>
<dbReference type="CDD" id="cd09121">
    <property type="entry name" value="PLDc_DNaseII_2"/>
    <property type="match status" value="1"/>
</dbReference>
<dbReference type="GO" id="GO:0004531">
    <property type="term" value="F:deoxyribonuclease II activity"/>
    <property type="evidence" value="ECO:0007669"/>
    <property type="project" value="InterPro"/>
</dbReference>